<keyword evidence="2" id="KW-1185">Reference proteome</keyword>
<dbReference type="KEGG" id="vg:13995094"/>
<gene>
    <name evidence="1" type="ORF">CcrColossus_gp166</name>
</gene>
<dbReference type="EMBL" id="JX100810">
    <property type="protein sequence ID" value="AFU88036.1"/>
    <property type="molecule type" value="Genomic_DNA"/>
</dbReference>
<name>K4JSF0_9CAUD</name>
<dbReference type="GeneID" id="13995094"/>
<dbReference type="Proteomes" id="UP000000463">
    <property type="component" value="Segment"/>
</dbReference>
<evidence type="ECO:0000313" key="1">
    <source>
        <dbReference type="EMBL" id="AFU88036.1"/>
    </source>
</evidence>
<accession>K4JSF0</accession>
<proteinExistence type="predicted"/>
<evidence type="ECO:0000313" key="2">
    <source>
        <dbReference type="Proteomes" id="UP000000463"/>
    </source>
</evidence>
<dbReference type="RefSeq" id="YP_006988400.1">
    <property type="nucleotide sequence ID" value="NC_019406.1"/>
</dbReference>
<protein>
    <submittedName>
        <fullName evidence="1">Uncharacterized protein</fullName>
    </submittedName>
</protein>
<organism evidence="1 2">
    <name type="scientific">Caulobacter phage CcrColossus</name>
    <dbReference type="NCBI Taxonomy" id="1211640"/>
    <lineage>
        <taxon>Viruses</taxon>
        <taxon>Duplodnaviria</taxon>
        <taxon>Heunggongvirae</taxon>
        <taxon>Uroviricota</taxon>
        <taxon>Caudoviricetes</taxon>
        <taxon>Jeanschmidtviridae</taxon>
        <taxon>Colossusvirus</taxon>
        <taxon>Colossusvirus colossus</taxon>
    </lineage>
</organism>
<sequence length="122" mass="13865">MFDHASEIKVLLQTNLADWLERCLGKKTLNSRKDRAIRVLEEAIELAQAAGISREKALEQLNHTYGRPKGRPYQEIAGVLNAALLTAEAYGYDGLTLGVEEWRRVENKMDLIREKNRSKVQA</sequence>
<reference evidence="1 2" key="1">
    <citation type="journal article" date="2012" name="BMC Genomics">
        <title>The Caulobacter crescentus phage phiCbK: genomics of a canonical phage.</title>
        <authorList>
            <person name="Gill J.J."/>
            <person name="Berry J.D."/>
            <person name="Russell W.K."/>
            <person name="Lessor L."/>
            <person name="Escobar Garcia D.A."/>
            <person name="Hernandez D."/>
            <person name="Kane A."/>
            <person name="Keene J."/>
            <person name="Maddox M."/>
            <person name="Martin R."/>
            <person name="Mohan S."/>
            <person name="Thorn A.M."/>
            <person name="Russell D.H."/>
            <person name="Young R."/>
        </authorList>
    </citation>
    <scope>NUCLEOTIDE SEQUENCE [LARGE SCALE GENOMIC DNA]</scope>
</reference>